<dbReference type="KEGG" id="cmb:CSW64_21085"/>
<name>A0A2D2B379_9CAUL</name>
<dbReference type="Proteomes" id="UP000228945">
    <property type="component" value="Chromosome"/>
</dbReference>
<proteinExistence type="predicted"/>
<evidence type="ECO:0000313" key="2">
    <source>
        <dbReference type="EMBL" id="ATQ44703.1"/>
    </source>
</evidence>
<dbReference type="SUPFAM" id="SSF50129">
    <property type="entry name" value="GroES-like"/>
    <property type="match status" value="1"/>
</dbReference>
<dbReference type="Pfam" id="PF00107">
    <property type="entry name" value="ADH_zinc_N"/>
    <property type="match status" value="1"/>
</dbReference>
<dbReference type="InterPro" id="IPR013149">
    <property type="entry name" value="ADH-like_C"/>
</dbReference>
<feature type="domain" description="Enoyl reductase (ER)" evidence="1">
    <location>
        <begin position="10"/>
        <end position="329"/>
    </location>
</feature>
<dbReference type="InterPro" id="IPR051397">
    <property type="entry name" value="Zn-ADH-like_protein"/>
</dbReference>
<accession>A0A2D2B379</accession>
<sequence length="331" mass="34467">MKAVLSKTVGGPETLVLEELPSPEAGPGQVVLSVKACGVNYPDVLIIEDKYQFKPNRPFAPGGEVAGVIKSVGEGVSRLQIGQRVLASTGWGGMAEEVALDAGRVTPIPDSMPFEEAAAFMMTYGTSWYGLKDRGHLKAGQTLLVLGAAGGVGLAAVELGKAMGAKVIAAASSQEKVDLAISRGADSGVVYPKGPFDKDGQKALAQLFKDACGPEGWDVAYDAVGGDYAEAVVRASGWGGRFLVIGFPAGIPKLPLNLTLLKSCDIVGVFWGAAVARDPKGHQENVRQLMQMYAEGKIKPHVSETFPLAKAGDAIAHLASRKAMGKVVVVP</sequence>
<dbReference type="Gene3D" id="3.90.180.10">
    <property type="entry name" value="Medium-chain alcohol dehydrogenases, catalytic domain"/>
    <property type="match status" value="1"/>
</dbReference>
<dbReference type="PANTHER" id="PTHR43677">
    <property type="entry name" value="SHORT-CHAIN DEHYDROGENASE/REDUCTASE"/>
    <property type="match status" value="1"/>
</dbReference>
<organism evidence="2 3">
    <name type="scientific">Caulobacter mirabilis</name>
    <dbReference type="NCBI Taxonomy" id="69666"/>
    <lineage>
        <taxon>Bacteria</taxon>
        <taxon>Pseudomonadati</taxon>
        <taxon>Pseudomonadota</taxon>
        <taxon>Alphaproteobacteria</taxon>
        <taxon>Caulobacterales</taxon>
        <taxon>Caulobacteraceae</taxon>
        <taxon>Caulobacter</taxon>
    </lineage>
</organism>
<dbReference type="PANTHER" id="PTHR43677:SF4">
    <property type="entry name" value="QUINONE OXIDOREDUCTASE-LIKE PROTEIN 2"/>
    <property type="match status" value="1"/>
</dbReference>
<dbReference type="Pfam" id="PF08240">
    <property type="entry name" value="ADH_N"/>
    <property type="match status" value="1"/>
</dbReference>
<dbReference type="AlphaFoldDB" id="A0A2D2B379"/>
<reference evidence="2 3" key="1">
    <citation type="submission" date="2017-10" db="EMBL/GenBank/DDBJ databases">
        <title>Genome sequence of Caulobacter mirabilis FWC38.</title>
        <authorList>
            <person name="Fiebig A."/>
            <person name="Crosson S."/>
        </authorList>
    </citation>
    <scope>NUCLEOTIDE SEQUENCE [LARGE SCALE GENOMIC DNA]</scope>
    <source>
        <strain evidence="2 3">FWC 38</strain>
    </source>
</reference>
<keyword evidence="3" id="KW-1185">Reference proteome</keyword>
<dbReference type="InterPro" id="IPR011032">
    <property type="entry name" value="GroES-like_sf"/>
</dbReference>
<evidence type="ECO:0000313" key="3">
    <source>
        <dbReference type="Proteomes" id="UP000228945"/>
    </source>
</evidence>
<dbReference type="SMART" id="SM00829">
    <property type="entry name" value="PKS_ER"/>
    <property type="match status" value="1"/>
</dbReference>
<dbReference type="RefSeq" id="WP_099623951.1">
    <property type="nucleotide sequence ID" value="NZ_CP024201.1"/>
</dbReference>
<dbReference type="CDD" id="cd08241">
    <property type="entry name" value="QOR1"/>
    <property type="match status" value="1"/>
</dbReference>
<dbReference type="InterPro" id="IPR013154">
    <property type="entry name" value="ADH-like_N"/>
</dbReference>
<dbReference type="OrthoDB" id="4190732at2"/>
<dbReference type="Gene3D" id="3.40.50.720">
    <property type="entry name" value="NAD(P)-binding Rossmann-like Domain"/>
    <property type="match status" value="1"/>
</dbReference>
<evidence type="ECO:0000259" key="1">
    <source>
        <dbReference type="SMART" id="SM00829"/>
    </source>
</evidence>
<protein>
    <submittedName>
        <fullName evidence="2">NADPH:quinone oxidoreductase</fullName>
    </submittedName>
</protein>
<dbReference type="GO" id="GO:0016491">
    <property type="term" value="F:oxidoreductase activity"/>
    <property type="evidence" value="ECO:0007669"/>
    <property type="project" value="InterPro"/>
</dbReference>
<dbReference type="EMBL" id="CP024201">
    <property type="protein sequence ID" value="ATQ44703.1"/>
    <property type="molecule type" value="Genomic_DNA"/>
</dbReference>
<dbReference type="InterPro" id="IPR020843">
    <property type="entry name" value="ER"/>
</dbReference>
<dbReference type="SUPFAM" id="SSF51735">
    <property type="entry name" value="NAD(P)-binding Rossmann-fold domains"/>
    <property type="match status" value="1"/>
</dbReference>
<gene>
    <name evidence="2" type="ORF">CSW64_21085</name>
</gene>
<dbReference type="InterPro" id="IPR036291">
    <property type="entry name" value="NAD(P)-bd_dom_sf"/>
</dbReference>